<dbReference type="InterPro" id="IPR038296">
    <property type="entry name" value="ParD_sf"/>
</dbReference>
<organism evidence="3 4">
    <name type="scientific">Pararhizobium polonicum</name>
    <dbReference type="NCBI Taxonomy" id="1612624"/>
    <lineage>
        <taxon>Bacteria</taxon>
        <taxon>Pseudomonadati</taxon>
        <taxon>Pseudomonadota</taxon>
        <taxon>Alphaproteobacteria</taxon>
        <taxon>Hyphomicrobiales</taxon>
        <taxon>Rhizobiaceae</taxon>
        <taxon>Rhizobium/Agrobacterium group</taxon>
        <taxon>Pararhizobium</taxon>
    </lineage>
</organism>
<accession>A0A1C7NUI9</accession>
<keyword evidence="4" id="KW-1185">Reference proteome</keyword>
<dbReference type="PANTHER" id="PTHR36582">
    <property type="entry name" value="ANTITOXIN PARD"/>
    <property type="match status" value="1"/>
</dbReference>
<name>A0A1C7NUI9_9HYPH</name>
<proteinExistence type="inferred from homology"/>
<dbReference type="Pfam" id="PF03693">
    <property type="entry name" value="ParD_antitoxin"/>
    <property type="match status" value="1"/>
</dbReference>
<dbReference type="OrthoDB" id="291307at2"/>
<dbReference type="PANTHER" id="PTHR36582:SF2">
    <property type="entry name" value="ANTITOXIN PARD"/>
    <property type="match status" value="1"/>
</dbReference>
<dbReference type="GO" id="GO:0006355">
    <property type="term" value="P:regulation of DNA-templated transcription"/>
    <property type="evidence" value="ECO:0007669"/>
    <property type="project" value="InterPro"/>
</dbReference>
<evidence type="ECO:0000313" key="3">
    <source>
        <dbReference type="EMBL" id="OBZ92659.1"/>
    </source>
</evidence>
<sequence length="87" mass="9994">MVEKLSITLPTEMVDAIKSRVEAGSYASTSEVLREAMRTWLRLEEEHEARMEGLRARVRRSLEDPRPNLSGKQVRERLNALYAKHGS</sequence>
<dbReference type="Gene3D" id="6.10.10.120">
    <property type="entry name" value="Antitoxin ParD1-like"/>
    <property type="match status" value="1"/>
</dbReference>
<comment type="similarity">
    <text evidence="1">Belongs to the ParD antitoxin family.</text>
</comment>
<dbReference type="Proteomes" id="UP000093111">
    <property type="component" value="Unassembled WGS sequence"/>
</dbReference>
<reference evidence="3 4" key="1">
    <citation type="journal article" date="2016" name="Syst. Appl. Microbiol.">
        <title>Pararhizobium polonicum sp. nov. isolated from tumors on stone fruit rootstocks.</title>
        <authorList>
            <person name="Pulawska J."/>
            <person name="Kuzmanovic N."/>
            <person name="Willems A."/>
            <person name="Pothier J.F."/>
        </authorList>
    </citation>
    <scope>NUCLEOTIDE SEQUENCE [LARGE SCALE GENOMIC DNA]</scope>
    <source>
        <strain evidence="3 4">F5.1</strain>
    </source>
</reference>
<protein>
    <submittedName>
        <fullName evidence="3">CopG family transcriptional regulator</fullName>
    </submittedName>
</protein>
<dbReference type="EMBL" id="LGLV01000018">
    <property type="protein sequence ID" value="OBZ92659.1"/>
    <property type="molecule type" value="Genomic_DNA"/>
</dbReference>
<dbReference type="RefSeq" id="WP_068957745.1">
    <property type="nucleotide sequence ID" value="NZ_LGLV01000018.1"/>
</dbReference>
<dbReference type="InterPro" id="IPR022789">
    <property type="entry name" value="ParD"/>
</dbReference>
<gene>
    <name evidence="3" type="ORF">ADU59_25045</name>
</gene>
<dbReference type="PATRIC" id="fig|1612624.7.peg.2715"/>
<evidence type="ECO:0000313" key="4">
    <source>
        <dbReference type="Proteomes" id="UP000093111"/>
    </source>
</evidence>
<keyword evidence="2" id="KW-1277">Toxin-antitoxin system</keyword>
<evidence type="ECO:0000256" key="2">
    <source>
        <dbReference type="ARBA" id="ARBA00022649"/>
    </source>
</evidence>
<dbReference type="CDD" id="cd22231">
    <property type="entry name" value="RHH_NikR_HicB-like"/>
    <property type="match status" value="1"/>
</dbReference>
<dbReference type="InterPro" id="IPR010985">
    <property type="entry name" value="Ribbon_hlx_hlx"/>
</dbReference>
<dbReference type="SUPFAM" id="SSF47598">
    <property type="entry name" value="Ribbon-helix-helix"/>
    <property type="match status" value="1"/>
</dbReference>
<evidence type="ECO:0000256" key="1">
    <source>
        <dbReference type="ARBA" id="ARBA00008580"/>
    </source>
</evidence>
<comment type="caution">
    <text evidence="3">The sequence shown here is derived from an EMBL/GenBank/DDBJ whole genome shotgun (WGS) entry which is preliminary data.</text>
</comment>
<dbReference type="STRING" id="1612624.ADU59_25045"/>
<dbReference type="AlphaFoldDB" id="A0A1C7NUI9"/>